<dbReference type="PANTHER" id="PTHR43668">
    <property type="entry name" value="ALLANTOINASE"/>
    <property type="match status" value="1"/>
</dbReference>
<dbReference type="GO" id="GO:0005737">
    <property type="term" value="C:cytoplasm"/>
    <property type="evidence" value="ECO:0007669"/>
    <property type="project" value="TreeGrafter"/>
</dbReference>
<dbReference type="AlphaFoldDB" id="A0A806KBU6"/>
<keyword evidence="5" id="KW-0479">Metal-binding</keyword>
<evidence type="ECO:0000256" key="4">
    <source>
        <dbReference type="ARBA" id="ARBA00010286"/>
    </source>
</evidence>
<comment type="similarity">
    <text evidence="3">Belongs to the metallo-dependent hydrolases superfamily. Hydantoinase/dihydropyrimidinase family.</text>
</comment>
<dbReference type="EC" id="3.5.2.3" evidence="8"/>
<dbReference type="GO" id="GO:0004038">
    <property type="term" value="F:allantoinase activity"/>
    <property type="evidence" value="ECO:0007669"/>
    <property type="project" value="TreeGrafter"/>
</dbReference>
<protein>
    <submittedName>
        <fullName evidence="8">Dihydroorotase</fullName>
        <ecNumber evidence="8">3.5.2.3</ecNumber>
    </submittedName>
</protein>
<dbReference type="InterPro" id="IPR050138">
    <property type="entry name" value="DHOase/Allantoinase_Hydrolase"/>
</dbReference>
<comment type="function">
    <text evidence="2">Catalyzes the reversible cyclization of carbamoyl aspartate to dihydroorotate.</text>
</comment>
<name>A0A806KBU6_9BACT</name>
<dbReference type="PROSITE" id="PS00483">
    <property type="entry name" value="DIHYDROOROTASE_2"/>
    <property type="match status" value="1"/>
</dbReference>
<dbReference type="Gene3D" id="3.20.20.140">
    <property type="entry name" value="Metal-dependent hydrolases"/>
    <property type="match status" value="1"/>
</dbReference>
<dbReference type="EMBL" id="JQ844181">
    <property type="protein sequence ID" value="AGS52056.1"/>
    <property type="molecule type" value="Genomic_DNA"/>
</dbReference>
<evidence type="ECO:0000256" key="1">
    <source>
        <dbReference type="ARBA" id="ARBA00001947"/>
    </source>
</evidence>
<dbReference type="SUPFAM" id="SSF51338">
    <property type="entry name" value="Composite domain of metallo-dependent hydrolases"/>
    <property type="match status" value="1"/>
</dbReference>
<dbReference type="NCBIfam" id="TIGR00857">
    <property type="entry name" value="pyrC_multi"/>
    <property type="match status" value="1"/>
</dbReference>
<sequence>MHFDLVIKNGTIISPEESFSGDIGVVDGRIAFVGKLDDSCAADEIYDAKGLHVLPGIIDAHVHFRDPGLTEKEDFETGSIAAAFGGVTCAADMPNVIPVTSTAERFNEKVKIAKDKSYIDFGLFALLANDNINEMEELKNSGALGFKVFLGTSTGDVACPSPGVLFEQMQLCAKLGLRAGFHCENSELNSYFTSLCKNISGSHRAEKNDGLLLADARPVISEALAIQTAVTYAKYTNAKIHIHHITSIDGVQIIAEAKKNGLNITSETCPHYLLLDAASSTHRVYPPIREQIHRQGLMKALTGNPERTIDMIATDHAPHSASDKALPLWDAPAGLAGVETFVPLMLNEVNKGSFSLNDFARLASVVPAKIWGIYPQKGSLQTGTDADFTIVDMNKKTKILAEALHSKSKTSPYDGMEVQGIPVATIVRGKFVMKDGELTGVKGYGELVTPY</sequence>
<evidence type="ECO:0000259" key="7">
    <source>
        <dbReference type="Pfam" id="PF01979"/>
    </source>
</evidence>
<proteinExistence type="inferred from homology"/>
<dbReference type="GO" id="GO:0004151">
    <property type="term" value="F:dihydroorotase activity"/>
    <property type="evidence" value="ECO:0007669"/>
    <property type="project" value="UniProtKB-EC"/>
</dbReference>
<evidence type="ECO:0000256" key="2">
    <source>
        <dbReference type="ARBA" id="ARBA00002368"/>
    </source>
</evidence>
<dbReference type="InterPro" id="IPR032466">
    <property type="entry name" value="Metal_Hydrolase"/>
</dbReference>
<organism evidence="8">
    <name type="scientific">uncultured bacterium contig00024</name>
    <dbReference type="NCBI Taxonomy" id="1181513"/>
    <lineage>
        <taxon>Bacteria</taxon>
        <taxon>environmental samples</taxon>
    </lineage>
</organism>
<dbReference type="PANTHER" id="PTHR43668:SF2">
    <property type="entry name" value="ALLANTOINASE"/>
    <property type="match status" value="1"/>
</dbReference>
<dbReference type="SUPFAM" id="SSF51556">
    <property type="entry name" value="Metallo-dependent hydrolases"/>
    <property type="match status" value="1"/>
</dbReference>
<dbReference type="GO" id="GO:0046872">
    <property type="term" value="F:metal ion binding"/>
    <property type="evidence" value="ECO:0007669"/>
    <property type="project" value="UniProtKB-KW"/>
</dbReference>
<accession>A0A806KBU6</accession>
<feature type="domain" description="Amidohydrolase-related" evidence="7">
    <location>
        <begin position="53"/>
        <end position="432"/>
    </location>
</feature>
<dbReference type="FunFam" id="3.20.20.140:FF:000174">
    <property type="entry name" value="Dihydropyrimidinase-related protein 2"/>
    <property type="match status" value="1"/>
</dbReference>
<dbReference type="GO" id="GO:0006145">
    <property type="term" value="P:purine nucleobase catabolic process"/>
    <property type="evidence" value="ECO:0007669"/>
    <property type="project" value="TreeGrafter"/>
</dbReference>
<dbReference type="Gene3D" id="2.30.40.10">
    <property type="entry name" value="Urease, subunit C, domain 1"/>
    <property type="match status" value="1"/>
</dbReference>
<dbReference type="InterPro" id="IPR011059">
    <property type="entry name" value="Metal-dep_hydrolase_composite"/>
</dbReference>
<comment type="similarity">
    <text evidence="4">Belongs to the metallo-dependent hydrolases superfamily. DHOase family. Class I DHOase subfamily.</text>
</comment>
<dbReference type="InterPro" id="IPR002195">
    <property type="entry name" value="Dihydroorotase_CS"/>
</dbReference>
<evidence type="ECO:0000256" key="6">
    <source>
        <dbReference type="ARBA" id="ARBA00022801"/>
    </source>
</evidence>
<keyword evidence="6 8" id="KW-0378">Hydrolase</keyword>
<reference evidence="8" key="1">
    <citation type="submission" date="2012-03" db="EMBL/GenBank/DDBJ databases">
        <title>Functional metagenomics reveals considerable lignocellulase gene clusters in the gut microbiome of a wood-feeding higher termite.</title>
        <authorList>
            <person name="Liu N."/>
        </authorList>
    </citation>
    <scope>NUCLEOTIDE SEQUENCE</scope>
</reference>
<dbReference type="Pfam" id="PF01979">
    <property type="entry name" value="Amidohydro_1"/>
    <property type="match status" value="1"/>
</dbReference>
<dbReference type="PROSITE" id="PS00482">
    <property type="entry name" value="DIHYDROOROTASE_1"/>
    <property type="match status" value="1"/>
</dbReference>
<dbReference type="InterPro" id="IPR006680">
    <property type="entry name" value="Amidohydro-rel"/>
</dbReference>
<comment type="cofactor">
    <cofactor evidence="1">
        <name>Zn(2+)</name>
        <dbReference type="ChEBI" id="CHEBI:29105"/>
    </cofactor>
</comment>
<evidence type="ECO:0000313" key="8">
    <source>
        <dbReference type="EMBL" id="AGS52056.1"/>
    </source>
</evidence>
<evidence type="ECO:0000256" key="5">
    <source>
        <dbReference type="ARBA" id="ARBA00022723"/>
    </source>
</evidence>
<evidence type="ECO:0000256" key="3">
    <source>
        <dbReference type="ARBA" id="ARBA00008829"/>
    </source>
</evidence>